<proteinExistence type="predicted"/>
<dbReference type="AlphaFoldDB" id="A0A1H5M9K7"/>
<organism evidence="1 2">
    <name type="scientific">Arthrobacter alpinus</name>
    <dbReference type="NCBI Taxonomy" id="656366"/>
    <lineage>
        <taxon>Bacteria</taxon>
        <taxon>Bacillati</taxon>
        <taxon>Actinomycetota</taxon>
        <taxon>Actinomycetes</taxon>
        <taxon>Micrococcales</taxon>
        <taxon>Micrococcaceae</taxon>
        <taxon>Arthrobacter</taxon>
    </lineage>
</organism>
<reference evidence="1 2" key="1">
    <citation type="submission" date="2016-10" db="EMBL/GenBank/DDBJ databases">
        <authorList>
            <person name="de Groot N.N."/>
        </authorList>
    </citation>
    <scope>NUCLEOTIDE SEQUENCE [LARGE SCALE GENOMIC DNA]</scope>
    <source>
        <strain evidence="1 2">DSM 22274</strain>
    </source>
</reference>
<accession>A0A1H5M9K7</accession>
<name>A0A1H5M9K7_9MICC</name>
<sequence length="235" mass="23325">MHGAAVSALVVMALTGCGGSGDATVLAGSTASETPTPKAAKQYSNDELMAMVKQIKPGNGTELTTASAEELAEANPVKALMSMFTVEPAECKELETLGSSEPVAGSTSAAGAEVNNESGVMTMVTLTSGVDVGALQQSLDANVAHAAQCANMTLSMAGQSMTVTTEKFAGISTVPGTIAYRTAMTSPSGAAQSTYMAYAIKDGVLISVTASGKGAEASGVTSAGALMDQAAALVK</sequence>
<dbReference type="EMBL" id="FNTV01000001">
    <property type="protein sequence ID" value="SEE85985.1"/>
    <property type="molecule type" value="Genomic_DNA"/>
</dbReference>
<evidence type="ECO:0000313" key="1">
    <source>
        <dbReference type="EMBL" id="SEE85985.1"/>
    </source>
</evidence>
<evidence type="ECO:0008006" key="3">
    <source>
        <dbReference type="Google" id="ProtNLM"/>
    </source>
</evidence>
<dbReference type="Proteomes" id="UP000182725">
    <property type="component" value="Unassembled WGS sequence"/>
</dbReference>
<protein>
    <recommendedName>
        <fullName evidence="3">PknH-like extracellular domain-containing protein</fullName>
    </recommendedName>
</protein>
<evidence type="ECO:0000313" key="2">
    <source>
        <dbReference type="Proteomes" id="UP000182725"/>
    </source>
</evidence>
<gene>
    <name evidence="1" type="ORF">SAMN04489740_2821</name>
</gene>